<comment type="subcellular location">
    <subcellularLocation>
        <location evidence="1">Membrane</location>
        <topology evidence="1">Multi-pass membrane protein</topology>
    </subcellularLocation>
</comment>
<dbReference type="Gene3D" id="1.20.1250.20">
    <property type="entry name" value="MFS general substrate transporter like domains"/>
    <property type="match status" value="1"/>
</dbReference>
<dbReference type="SUPFAM" id="SSF103473">
    <property type="entry name" value="MFS general substrate transporter"/>
    <property type="match status" value="1"/>
</dbReference>
<dbReference type="Pfam" id="PF07690">
    <property type="entry name" value="MFS_1"/>
    <property type="match status" value="1"/>
</dbReference>
<dbReference type="InterPro" id="IPR011701">
    <property type="entry name" value="MFS"/>
</dbReference>
<proteinExistence type="predicted"/>
<feature type="region of interest" description="Disordered" evidence="2">
    <location>
        <begin position="213"/>
        <end position="241"/>
    </location>
</feature>
<dbReference type="AlphaFoldDB" id="A0AAD9FV86"/>
<feature type="transmembrane region" description="Helical" evidence="3">
    <location>
        <begin position="151"/>
        <end position="172"/>
    </location>
</feature>
<dbReference type="PANTHER" id="PTHR23520">
    <property type="entry name" value="TRANSPORTER, PUTATIVE (AFU_ORTHOLOGUE AFUA_3G04000)-RELATED"/>
    <property type="match status" value="1"/>
</dbReference>
<evidence type="ECO:0000256" key="2">
    <source>
        <dbReference type="SAM" id="MobiDB-lite"/>
    </source>
</evidence>
<gene>
    <name evidence="5" type="ORF">DB88DRAFT_475905</name>
</gene>
<dbReference type="InterPro" id="IPR020846">
    <property type="entry name" value="MFS_dom"/>
</dbReference>
<dbReference type="InterPro" id="IPR036259">
    <property type="entry name" value="MFS_trans_sf"/>
</dbReference>
<comment type="caution">
    <text evidence="5">The sequence shown here is derived from an EMBL/GenBank/DDBJ whole genome shotgun (WGS) entry which is preliminary data.</text>
</comment>
<dbReference type="PROSITE" id="PS50850">
    <property type="entry name" value="MFS"/>
    <property type="match status" value="1"/>
</dbReference>
<evidence type="ECO:0000313" key="6">
    <source>
        <dbReference type="Proteomes" id="UP001182556"/>
    </source>
</evidence>
<feature type="domain" description="Major facilitator superfamily (MFS) profile" evidence="4">
    <location>
        <begin position="1"/>
        <end position="451"/>
    </location>
</feature>
<sequence length="451" mass="48928">MVFSAISTELGLKALRAAPLDAHLLILQRIVRLVAYGQSTLVLAAFLHDLGFSDFQMGLFMTLTLVGDIAASAVLTIFADRWGRRKVLLVGSLLMSMSGAVFALSSNYWVLLAAATAGVISPSGNEIGPFKAIEESTLAQLTPPEDRSTIFAWYAVLSGIAAALGSLSSGWMTQYLQEIKGQSATQSYRYVFILYTVCGLIKTGFSIVLSSKCEPAPKPSKSSPTERSRLLDAEEQEEVDPVAPREEVKKQPSLVDRILGLSPETRKKVYTLSTLFGLDNLASGLVPLSFTIYYFTTRFHLDEGTLGNTFFTTSLIAALSNFVAASLSRRLGNIKTMAFTHLPSSTFLALIPLPSNFHAARALLIARFCTAQMDGAPRTAFLASYIPENERTSVMGIINVVKTLCQSIGPSVTGYLAGQGWIRFSFFAAGGMKISYDLMILYFFTKVAMAS</sequence>
<evidence type="ECO:0000313" key="5">
    <source>
        <dbReference type="EMBL" id="KAK1926881.1"/>
    </source>
</evidence>
<dbReference type="PANTHER" id="PTHR23520:SF5">
    <property type="entry name" value="TRANSPORTER, PUTATIVE (AFU_ORTHOLOGUE AFUA_3G04000)-RELATED"/>
    <property type="match status" value="1"/>
</dbReference>
<protein>
    <submittedName>
        <fullName evidence="5">Major facilitator superfamily domain-containing protein</fullName>
    </submittedName>
</protein>
<keyword evidence="3" id="KW-0472">Membrane</keyword>
<feature type="transmembrane region" description="Helical" evidence="3">
    <location>
        <begin position="59"/>
        <end position="79"/>
    </location>
</feature>
<keyword evidence="3" id="KW-1133">Transmembrane helix</keyword>
<evidence type="ECO:0000259" key="4">
    <source>
        <dbReference type="PROSITE" id="PS50850"/>
    </source>
</evidence>
<accession>A0AAD9FV86</accession>
<feature type="transmembrane region" description="Helical" evidence="3">
    <location>
        <begin position="307"/>
        <end position="327"/>
    </location>
</feature>
<dbReference type="Proteomes" id="UP001182556">
    <property type="component" value="Unassembled WGS sequence"/>
</dbReference>
<reference evidence="5" key="1">
    <citation type="submission" date="2023-02" db="EMBL/GenBank/DDBJ databases">
        <title>Identification and recombinant expression of a fungal hydrolase from Papiliotrema laurentii that hydrolyzes apple cutin and clears colloidal polyester polyurethane.</title>
        <authorList>
            <consortium name="DOE Joint Genome Institute"/>
            <person name="Roman V.A."/>
            <person name="Bojanowski C."/>
            <person name="Crable B.R."/>
            <person name="Wagner D.N."/>
            <person name="Hung C.S."/>
            <person name="Nadeau L.J."/>
            <person name="Schratz L."/>
            <person name="Haridas S."/>
            <person name="Pangilinan J."/>
            <person name="Lipzen A."/>
            <person name="Na H."/>
            <person name="Yan M."/>
            <person name="Ng V."/>
            <person name="Grigoriev I.V."/>
            <person name="Spatafora J.W."/>
            <person name="Barlow D."/>
            <person name="Biffinger J."/>
            <person name="Kelley-Loughnane N."/>
            <person name="Varaljay V.A."/>
            <person name="Crookes-Goodson W.J."/>
        </authorList>
    </citation>
    <scope>NUCLEOTIDE SEQUENCE</scope>
    <source>
        <strain evidence="5">5307AH</strain>
    </source>
</reference>
<dbReference type="GO" id="GO:0022857">
    <property type="term" value="F:transmembrane transporter activity"/>
    <property type="evidence" value="ECO:0007669"/>
    <property type="project" value="InterPro"/>
</dbReference>
<keyword evidence="6" id="KW-1185">Reference proteome</keyword>
<evidence type="ECO:0000256" key="3">
    <source>
        <dbReference type="SAM" id="Phobius"/>
    </source>
</evidence>
<feature type="transmembrane region" description="Helical" evidence="3">
    <location>
        <begin position="86"/>
        <end position="104"/>
    </location>
</feature>
<name>A0AAD9FV86_PAPLA</name>
<dbReference type="GO" id="GO:0000329">
    <property type="term" value="C:fungal-type vacuole membrane"/>
    <property type="evidence" value="ECO:0007669"/>
    <property type="project" value="TreeGrafter"/>
</dbReference>
<dbReference type="EMBL" id="JAODAN010000001">
    <property type="protein sequence ID" value="KAK1926881.1"/>
    <property type="molecule type" value="Genomic_DNA"/>
</dbReference>
<organism evidence="5 6">
    <name type="scientific">Papiliotrema laurentii</name>
    <name type="common">Cryptococcus laurentii</name>
    <dbReference type="NCBI Taxonomy" id="5418"/>
    <lineage>
        <taxon>Eukaryota</taxon>
        <taxon>Fungi</taxon>
        <taxon>Dikarya</taxon>
        <taxon>Basidiomycota</taxon>
        <taxon>Agaricomycotina</taxon>
        <taxon>Tremellomycetes</taxon>
        <taxon>Tremellales</taxon>
        <taxon>Rhynchogastremaceae</taxon>
        <taxon>Papiliotrema</taxon>
    </lineage>
</organism>
<feature type="transmembrane region" description="Helical" evidence="3">
    <location>
        <begin position="269"/>
        <end position="295"/>
    </location>
</feature>
<evidence type="ECO:0000256" key="1">
    <source>
        <dbReference type="ARBA" id="ARBA00004141"/>
    </source>
</evidence>
<keyword evidence="3" id="KW-0812">Transmembrane</keyword>